<evidence type="ECO:0000313" key="19">
    <source>
        <dbReference type="EMBL" id="ERP31838.1"/>
    </source>
</evidence>
<keyword evidence="4 14" id="KW-0813">Transport</keyword>
<dbReference type="SUPFAM" id="SSF50615">
    <property type="entry name" value="N-terminal domain of alpha and beta subunits of F1 ATP synthase"/>
    <property type="match status" value="1"/>
</dbReference>
<evidence type="ECO:0000259" key="18">
    <source>
        <dbReference type="Pfam" id="PF22919"/>
    </source>
</evidence>
<dbReference type="InterPro" id="IPR027417">
    <property type="entry name" value="P-loop_NTPase"/>
</dbReference>
<keyword evidence="20" id="KW-1185">Reference proteome</keyword>
<feature type="domain" description="ATPase F1/V1/A1 complex alpha/beta subunit nucleotide-binding" evidence="15">
    <location>
        <begin position="215"/>
        <end position="436"/>
    </location>
</feature>
<dbReference type="CDD" id="cd01426">
    <property type="entry name" value="ATP-synt_F1_V1_A1_AB_FliI_N"/>
    <property type="match status" value="1"/>
</dbReference>
<feature type="binding site" evidence="14">
    <location>
        <begin position="235"/>
        <end position="242"/>
    </location>
    <ligand>
        <name>ATP</name>
        <dbReference type="ChEBI" id="CHEBI:30616"/>
    </ligand>
</feature>
<evidence type="ECO:0000256" key="7">
    <source>
        <dbReference type="ARBA" id="ARBA00022840"/>
    </source>
</evidence>
<dbReference type="InterPro" id="IPR031686">
    <property type="entry name" value="ATP-synth_a_Xtn"/>
</dbReference>
<sequence length="613" mass="68397">MSTTGKIEGIVSNLIKISVDGPVGQNEICYIAHDETELMAEVIKIDGDTIAAQVFESTRGLKVGSKVRFTGEMLSVSLGPGLLSKTYDGLQNDLQKMDGVFLTRGEYTDPLEKEKKWDFTPTAAAGDTVQAGSWIGKVKENWLDHKIMVPFDLSGTATIKTIVDEGAYTSDEEIAVIVDENGEERSLTMTVKWAVKEGITAYKNKPRPKKMFETGVRAIDTLNPIAEGGTGFIPGPFGAGKTVLQHALSMHAEADIIVMVACGERANEVVEIFTEFPELEDPKSGRKLMERTIIIANTSNMPVAAREASVYTGMTIAEYYRSMGKKVLLLADSTSRWAQALREMSNRLEELPGQDAFPMDLSAIISNFYARNGYVELPNGESGSITFLGTVSPAGGNLKEPVTESTKKVARCFYALAQERADSKRYPAIDPIESYSKYLEYPEVAADLDEKIQKGWSEMVFEMKDILLRGKESREQINILGDDGVPIEYHVIFNKSEIIDFAILQQDAFNDIDASTPIERQAYMVNIVMNICRNSFEFDNFDEVGGFFIKIINFLKQMNYQEFQSDDFKRIEKELMEHVETRRIDFSQKEKYADESLDMEAELEAKEAGGVDR</sequence>
<evidence type="ECO:0000256" key="8">
    <source>
        <dbReference type="ARBA" id="ARBA00022967"/>
    </source>
</evidence>
<evidence type="ECO:0000256" key="14">
    <source>
        <dbReference type="HAMAP-Rule" id="MF_00309"/>
    </source>
</evidence>
<dbReference type="Gene3D" id="2.40.50.100">
    <property type="match status" value="1"/>
</dbReference>
<dbReference type="Pfam" id="PF22919">
    <property type="entry name" value="ATP-synt_VA_C"/>
    <property type="match status" value="1"/>
</dbReference>
<dbReference type="EC" id="7.1.2.2" evidence="2 14"/>
<evidence type="ECO:0000256" key="12">
    <source>
        <dbReference type="ARBA" id="ARBA00048383"/>
    </source>
</evidence>
<accession>U7D7D9</accession>
<dbReference type="NCBIfam" id="NF003220">
    <property type="entry name" value="PRK04192.1"/>
    <property type="match status" value="1"/>
</dbReference>
<keyword evidence="9 14" id="KW-0406">Ion transport</keyword>
<evidence type="ECO:0000256" key="2">
    <source>
        <dbReference type="ARBA" id="ARBA00012473"/>
    </source>
</evidence>
<dbReference type="Gene3D" id="1.10.1140.10">
    <property type="entry name" value="Bovine Mitochondrial F1-atpase, Atp Synthase Beta Chain, Chain D, domain 3"/>
    <property type="match status" value="1"/>
</dbReference>
<dbReference type="PROSITE" id="PS00152">
    <property type="entry name" value="ATPASE_ALPHA_BETA"/>
    <property type="match status" value="1"/>
</dbReference>
<evidence type="ECO:0000259" key="17">
    <source>
        <dbReference type="Pfam" id="PF16886"/>
    </source>
</evidence>
<dbReference type="FunFam" id="3.40.50.300:FF:000675">
    <property type="entry name" value="V-type ATP synthase alpha chain"/>
    <property type="match status" value="1"/>
</dbReference>
<evidence type="ECO:0000256" key="5">
    <source>
        <dbReference type="ARBA" id="ARBA00022741"/>
    </source>
</evidence>
<dbReference type="eggNOG" id="COG1155">
    <property type="taxonomic scope" value="Bacteria"/>
</dbReference>
<evidence type="ECO:0000256" key="3">
    <source>
        <dbReference type="ARBA" id="ARBA00018003"/>
    </source>
</evidence>
<dbReference type="InterPro" id="IPR024034">
    <property type="entry name" value="ATPase_F1/V1_b/a_C"/>
</dbReference>
<dbReference type="InterPro" id="IPR004100">
    <property type="entry name" value="ATPase_F1/V1/A1_a/bsu_N"/>
</dbReference>
<keyword evidence="10 14" id="KW-0066">ATP synthesis</keyword>
<dbReference type="PATRIC" id="fig|1313304.3.peg.1228"/>
<name>U7D7D9_9BACT</name>
<dbReference type="Pfam" id="PF02874">
    <property type="entry name" value="ATP-synt_ab_N"/>
    <property type="match status" value="1"/>
</dbReference>
<dbReference type="InterPro" id="IPR036121">
    <property type="entry name" value="ATPase_F1/V1/A1_a/bsu_N_sf"/>
</dbReference>
<feature type="domain" description="ATP synthase A/B type C-terminal" evidence="18">
    <location>
        <begin position="449"/>
        <end position="528"/>
    </location>
</feature>
<dbReference type="InterPro" id="IPR022878">
    <property type="entry name" value="V-ATPase_asu"/>
</dbReference>
<dbReference type="PANTHER" id="PTHR43607:SF1">
    <property type="entry name" value="H(+)-TRANSPORTING TWO-SECTOR ATPASE"/>
    <property type="match status" value="1"/>
</dbReference>
<evidence type="ECO:0000256" key="11">
    <source>
        <dbReference type="ARBA" id="ARBA00031719"/>
    </source>
</evidence>
<dbReference type="OrthoDB" id="9803053at2"/>
<dbReference type="SUPFAM" id="SSF52540">
    <property type="entry name" value="P-loop containing nucleoside triphosphate hydrolases"/>
    <property type="match status" value="1"/>
</dbReference>
<keyword evidence="7 14" id="KW-0067">ATP-binding</keyword>
<comment type="function">
    <text evidence="13 14">Produces ATP from ADP in the presence of a proton gradient across the membrane. The V-type alpha chain is a catalytic subunit.</text>
</comment>
<dbReference type="Pfam" id="PF16886">
    <property type="entry name" value="ATP-synt_ab_Xtn"/>
    <property type="match status" value="1"/>
</dbReference>
<dbReference type="SUPFAM" id="SSF47917">
    <property type="entry name" value="C-terminal domain of alpha and beta subunits of F1 ATP synthase"/>
    <property type="match status" value="1"/>
</dbReference>
<evidence type="ECO:0000256" key="10">
    <source>
        <dbReference type="ARBA" id="ARBA00023310"/>
    </source>
</evidence>
<comment type="similarity">
    <text evidence="1 14">Belongs to the ATPase alpha/beta chains family.</text>
</comment>
<dbReference type="Gene3D" id="2.30.30.650">
    <property type="match status" value="1"/>
</dbReference>
<organism evidence="19 20">
    <name type="scientific">Chitinivibrio alkaliphilus ACht1</name>
    <dbReference type="NCBI Taxonomy" id="1313304"/>
    <lineage>
        <taxon>Bacteria</taxon>
        <taxon>Pseudomonadati</taxon>
        <taxon>Fibrobacterota</taxon>
        <taxon>Chitinivibrionia</taxon>
        <taxon>Chitinivibrionales</taxon>
        <taxon>Chitinivibrionaceae</taxon>
        <taxon>Chitinivibrio</taxon>
    </lineage>
</organism>
<evidence type="ECO:0000256" key="1">
    <source>
        <dbReference type="ARBA" id="ARBA00008936"/>
    </source>
</evidence>
<dbReference type="GO" id="GO:0042777">
    <property type="term" value="P:proton motive force-driven plasma membrane ATP synthesis"/>
    <property type="evidence" value="ECO:0007669"/>
    <property type="project" value="UniProtKB-UniRule"/>
</dbReference>
<dbReference type="InterPro" id="IPR055190">
    <property type="entry name" value="ATP-synt_VA_C"/>
</dbReference>
<protein>
    <recommendedName>
        <fullName evidence="3 14">V-type ATP synthase alpha chain</fullName>
        <ecNumber evidence="2 14">7.1.2.2</ecNumber>
    </recommendedName>
    <alternativeName>
        <fullName evidence="11 14">V-ATPase subunit A</fullName>
    </alternativeName>
</protein>
<dbReference type="EMBL" id="ASJR01000009">
    <property type="protein sequence ID" value="ERP31838.1"/>
    <property type="molecule type" value="Genomic_DNA"/>
</dbReference>
<reference evidence="19 20" key="1">
    <citation type="journal article" date="2013" name="Environ. Microbiol.">
        <title>Genome analysis of Chitinivibrio alkaliphilus gen. nov., sp. nov., a novel extremely haloalkaliphilic anaerobic chitinolytic bacterium from the candidate phylum Termite Group 3.</title>
        <authorList>
            <person name="Sorokin D.Y."/>
            <person name="Gumerov V.M."/>
            <person name="Rakitin A.L."/>
            <person name="Beletsky A.V."/>
            <person name="Damste J.S."/>
            <person name="Muyzer G."/>
            <person name="Mardanov A.V."/>
            <person name="Ravin N.V."/>
        </authorList>
    </citation>
    <scope>NUCLEOTIDE SEQUENCE [LARGE SCALE GENOMIC DNA]</scope>
    <source>
        <strain evidence="19 20">ACht1</strain>
    </source>
</reference>
<dbReference type="RefSeq" id="WP_022636757.1">
    <property type="nucleotide sequence ID" value="NZ_ASJR01000009.1"/>
</dbReference>
<dbReference type="AlphaFoldDB" id="U7D7D9"/>
<comment type="caution">
    <text evidence="19">The sequence shown here is derived from an EMBL/GenBank/DDBJ whole genome shotgun (WGS) entry which is preliminary data.</text>
</comment>
<dbReference type="GO" id="GO:0005524">
    <property type="term" value="F:ATP binding"/>
    <property type="evidence" value="ECO:0007669"/>
    <property type="project" value="UniProtKB-UniRule"/>
</dbReference>
<gene>
    <name evidence="14" type="primary">atpA</name>
    <name evidence="19" type="ORF">CALK_1286</name>
</gene>
<evidence type="ECO:0000259" key="16">
    <source>
        <dbReference type="Pfam" id="PF02874"/>
    </source>
</evidence>
<dbReference type="InterPro" id="IPR020003">
    <property type="entry name" value="ATPase_a/bsu_AS"/>
</dbReference>
<evidence type="ECO:0000256" key="4">
    <source>
        <dbReference type="ARBA" id="ARBA00022448"/>
    </source>
</evidence>
<dbReference type="GO" id="GO:0046933">
    <property type="term" value="F:proton-transporting ATP synthase activity, rotational mechanism"/>
    <property type="evidence" value="ECO:0007669"/>
    <property type="project" value="UniProtKB-UniRule"/>
</dbReference>
<dbReference type="HAMAP" id="MF_00309">
    <property type="entry name" value="ATP_synth_A_arch"/>
    <property type="match status" value="1"/>
</dbReference>
<dbReference type="InterPro" id="IPR000194">
    <property type="entry name" value="ATPase_F1/V1/A1_a/bsu_nucl-bd"/>
</dbReference>
<dbReference type="Pfam" id="PF00006">
    <property type="entry name" value="ATP-synt_ab"/>
    <property type="match status" value="1"/>
</dbReference>
<evidence type="ECO:0000313" key="20">
    <source>
        <dbReference type="Proteomes" id="UP000017148"/>
    </source>
</evidence>
<dbReference type="GO" id="GO:0046961">
    <property type="term" value="F:proton-transporting ATPase activity, rotational mechanism"/>
    <property type="evidence" value="ECO:0007669"/>
    <property type="project" value="InterPro"/>
</dbReference>
<dbReference type="Proteomes" id="UP000017148">
    <property type="component" value="Unassembled WGS sequence"/>
</dbReference>
<dbReference type="Gene3D" id="3.40.50.300">
    <property type="entry name" value="P-loop containing nucleotide triphosphate hydrolases"/>
    <property type="match status" value="1"/>
</dbReference>
<keyword evidence="8 14" id="KW-1278">Translocase</keyword>
<keyword evidence="5 14" id="KW-0547">Nucleotide-binding</keyword>
<dbReference type="CDD" id="cd01134">
    <property type="entry name" value="V_A-ATPase_A"/>
    <property type="match status" value="1"/>
</dbReference>
<evidence type="ECO:0000259" key="15">
    <source>
        <dbReference type="Pfam" id="PF00006"/>
    </source>
</evidence>
<comment type="catalytic activity">
    <reaction evidence="12 14">
        <text>ATP + H2O + 4 H(+)(in) = ADP + phosphate + 5 H(+)(out)</text>
        <dbReference type="Rhea" id="RHEA:57720"/>
        <dbReference type="ChEBI" id="CHEBI:15377"/>
        <dbReference type="ChEBI" id="CHEBI:15378"/>
        <dbReference type="ChEBI" id="CHEBI:30616"/>
        <dbReference type="ChEBI" id="CHEBI:43474"/>
        <dbReference type="ChEBI" id="CHEBI:456216"/>
        <dbReference type="EC" id="7.1.2.2"/>
    </reaction>
</comment>
<dbReference type="GO" id="GO:0045259">
    <property type="term" value="C:proton-transporting ATP synthase complex"/>
    <property type="evidence" value="ECO:0007669"/>
    <property type="project" value="UniProtKB-ARBA"/>
</dbReference>
<dbReference type="STRING" id="1313304.CALK_1286"/>
<proteinExistence type="inferred from homology"/>
<dbReference type="PANTHER" id="PTHR43607">
    <property type="entry name" value="V-TYPE PROTON ATPASE CATALYTIC SUBUNIT A"/>
    <property type="match status" value="1"/>
</dbReference>
<keyword evidence="6 14" id="KW-0375">Hydrogen ion transport</keyword>
<feature type="domain" description="ATPase F1/V1/A1 complex alpha/beta subunit N-terminal" evidence="16">
    <location>
        <begin position="23"/>
        <end position="71"/>
    </location>
</feature>
<evidence type="ECO:0000256" key="6">
    <source>
        <dbReference type="ARBA" id="ARBA00022781"/>
    </source>
</evidence>
<evidence type="ECO:0000256" key="13">
    <source>
        <dbReference type="ARBA" id="ARBA00054855"/>
    </source>
</evidence>
<feature type="domain" description="ATPsynthase alpha/beta subunit barrel-sandwich" evidence="17">
    <location>
        <begin position="109"/>
        <end position="196"/>
    </location>
</feature>
<evidence type="ECO:0000256" key="9">
    <source>
        <dbReference type="ARBA" id="ARBA00023065"/>
    </source>
</evidence>